<name>A0AAD9MZP7_9ANNE</name>
<dbReference type="EMBL" id="JAODUP010000442">
    <property type="protein sequence ID" value="KAK2149666.1"/>
    <property type="molecule type" value="Genomic_DNA"/>
</dbReference>
<evidence type="ECO:0000259" key="9">
    <source>
        <dbReference type="PROSITE" id="PS51504"/>
    </source>
</evidence>
<evidence type="ECO:0000256" key="7">
    <source>
        <dbReference type="RuleBase" id="RU003894"/>
    </source>
</evidence>
<evidence type="ECO:0000313" key="11">
    <source>
        <dbReference type="Proteomes" id="UP001208570"/>
    </source>
</evidence>
<comment type="similarity">
    <text evidence="7">Belongs to the histone H1/H5 family.</text>
</comment>
<keyword evidence="4 7" id="KW-0158">Chromosome</keyword>
<dbReference type="InterPro" id="IPR005819">
    <property type="entry name" value="H1/H5"/>
</dbReference>
<keyword evidence="11" id="KW-1185">Reference proteome</keyword>
<feature type="compositionally biased region" description="Polar residues" evidence="8">
    <location>
        <begin position="1"/>
        <end position="14"/>
    </location>
</feature>
<dbReference type="GO" id="GO:0031492">
    <property type="term" value="F:nucleosomal DNA binding"/>
    <property type="evidence" value="ECO:0007669"/>
    <property type="project" value="TreeGrafter"/>
</dbReference>
<sequence>MSTKISSAKKTAQKPSEHPSVAIMVNAAIADMKDKKGSSLPAIKKYIVANYKGIQMVRAAPLIRRYLKKAIGEGIITQKQRSFRVSGEDETAKPAKKTTTKATKSSKKAATPKKSAKKPANRTPVKKMAKVAKRKTPTKKPAAKKLTKKPTGKKTTKK</sequence>
<evidence type="ECO:0000256" key="4">
    <source>
        <dbReference type="ARBA" id="ARBA00022454"/>
    </source>
</evidence>
<feature type="compositionally biased region" description="Basic residues" evidence="8">
    <location>
        <begin position="94"/>
        <end position="158"/>
    </location>
</feature>
<comment type="subcellular location">
    <subcellularLocation>
        <location evidence="3">Chromosome</location>
    </subcellularLocation>
    <subcellularLocation>
        <location evidence="2 7">Nucleus</location>
    </subcellularLocation>
</comment>
<dbReference type="Gene3D" id="1.10.10.10">
    <property type="entry name" value="Winged helix-like DNA-binding domain superfamily/Winged helix DNA-binding domain"/>
    <property type="match status" value="1"/>
</dbReference>
<dbReference type="AlphaFoldDB" id="A0AAD9MZP7"/>
<dbReference type="PANTHER" id="PTHR11467:SF20">
    <property type="entry name" value="H15 DOMAIN-CONTAINING PROTEIN-RELATED"/>
    <property type="match status" value="1"/>
</dbReference>
<feature type="domain" description="H15" evidence="9">
    <location>
        <begin position="17"/>
        <end position="87"/>
    </location>
</feature>
<evidence type="ECO:0000256" key="5">
    <source>
        <dbReference type="ARBA" id="ARBA00023125"/>
    </source>
</evidence>
<dbReference type="Proteomes" id="UP001208570">
    <property type="component" value="Unassembled WGS sequence"/>
</dbReference>
<dbReference type="PROSITE" id="PS51504">
    <property type="entry name" value="H15"/>
    <property type="match status" value="1"/>
</dbReference>
<comment type="caution">
    <text evidence="10">The sequence shown here is derived from an EMBL/GenBank/DDBJ whole genome shotgun (WGS) entry which is preliminary data.</text>
</comment>
<feature type="region of interest" description="Disordered" evidence="8">
    <location>
        <begin position="78"/>
        <end position="158"/>
    </location>
</feature>
<dbReference type="PRINTS" id="PR00624">
    <property type="entry name" value="HISTONEH5"/>
</dbReference>
<dbReference type="SUPFAM" id="SSF46785">
    <property type="entry name" value="Winged helix' DNA-binding domain"/>
    <property type="match status" value="1"/>
</dbReference>
<keyword evidence="5 7" id="KW-0238">DNA-binding</keyword>
<dbReference type="Pfam" id="PF00538">
    <property type="entry name" value="Linker_histone"/>
    <property type="match status" value="1"/>
</dbReference>
<dbReference type="PANTHER" id="PTHR11467">
    <property type="entry name" value="HISTONE H1"/>
    <property type="match status" value="1"/>
</dbReference>
<dbReference type="InterPro" id="IPR005818">
    <property type="entry name" value="Histone_H1/H5_H15"/>
</dbReference>
<accession>A0AAD9MZP7</accession>
<gene>
    <name evidence="10" type="ORF">LSH36_442g00007</name>
</gene>
<proteinExistence type="inferred from homology"/>
<dbReference type="GO" id="GO:0030261">
    <property type="term" value="P:chromosome condensation"/>
    <property type="evidence" value="ECO:0007669"/>
    <property type="project" value="TreeGrafter"/>
</dbReference>
<reference evidence="10" key="1">
    <citation type="journal article" date="2023" name="Mol. Biol. Evol.">
        <title>Third-Generation Sequencing Reveals the Adaptive Role of the Epigenome in Three Deep-Sea Polychaetes.</title>
        <authorList>
            <person name="Perez M."/>
            <person name="Aroh O."/>
            <person name="Sun Y."/>
            <person name="Lan Y."/>
            <person name="Juniper S.K."/>
            <person name="Young C.R."/>
            <person name="Angers B."/>
            <person name="Qian P.Y."/>
        </authorList>
    </citation>
    <scope>NUCLEOTIDE SEQUENCE</scope>
    <source>
        <strain evidence="10">P08H-3</strain>
    </source>
</reference>
<keyword evidence="6 7" id="KW-0539">Nucleus</keyword>
<dbReference type="SMART" id="SM00526">
    <property type="entry name" value="H15"/>
    <property type="match status" value="1"/>
</dbReference>
<organism evidence="10 11">
    <name type="scientific">Paralvinella palmiformis</name>
    <dbReference type="NCBI Taxonomy" id="53620"/>
    <lineage>
        <taxon>Eukaryota</taxon>
        <taxon>Metazoa</taxon>
        <taxon>Spiralia</taxon>
        <taxon>Lophotrochozoa</taxon>
        <taxon>Annelida</taxon>
        <taxon>Polychaeta</taxon>
        <taxon>Sedentaria</taxon>
        <taxon>Canalipalpata</taxon>
        <taxon>Terebellida</taxon>
        <taxon>Terebelliformia</taxon>
        <taxon>Alvinellidae</taxon>
        <taxon>Paralvinella</taxon>
    </lineage>
</organism>
<evidence type="ECO:0000256" key="8">
    <source>
        <dbReference type="SAM" id="MobiDB-lite"/>
    </source>
</evidence>
<comment type="function">
    <text evidence="1">Histones H1 are necessary for the condensation of nucleosome chains into higher-order structures.</text>
</comment>
<evidence type="ECO:0000256" key="6">
    <source>
        <dbReference type="ARBA" id="ARBA00023242"/>
    </source>
</evidence>
<evidence type="ECO:0000313" key="10">
    <source>
        <dbReference type="EMBL" id="KAK2149666.1"/>
    </source>
</evidence>
<dbReference type="GO" id="GO:0000786">
    <property type="term" value="C:nucleosome"/>
    <property type="evidence" value="ECO:0007669"/>
    <property type="project" value="InterPro"/>
</dbReference>
<dbReference type="InterPro" id="IPR036390">
    <property type="entry name" value="WH_DNA-bd_sf"/>
</dbReference>
<dbReference type="GO" id="GO:0005634">
    <property type="term" value="C:nucleus"/>
    <property type="evidence" value="ECO:0007669"/>
    <property type="project" value="UniProtKB-SubCell"/>
</dbReference>
<evidence type="ECO:0000256" key="1">
    <source>
        <dbReference type="ARBA" id="ARBA00002809"/>
    </source>
</evidence>
<feature type="region of interest" description="Disordered" evidence="8">
    <location>
        <begin position="1"/>
        <end position="20"/>
    </location>
</feature>
<dbReference type="InterPro" id="IPR036388">
    <property type="entry name" value="WH-like_DNA-bd_sf"/>
</dbReference>
<dbReference type="GO" id="GO:0006334">
    <property type="term" value="P:nucleosome assembly"/>
    <property type="evidence" value="ECO:0007669"/>
    <property type="project" value="InterPro"/>
</dbReference>
<dbReference type="GO" id="GO:0045910">
    <property type="term" value="P:negative regulation of DNA recombination"/>
    <property type="evidence" value="ECO:0007669"/>
    <property type="project" value="TreeGrafter"/>
</dbReference>
<evidence type="ECO:0000256" key="3">
    <source>
        <dbReference type="ARBA" id="ARBA00004286"/>
    </source>
</evidence>
<protein>
    <recommendedName>
        <fullName evidence="9">H15 domain-containing protein</fullName>
    </recommendedName>
</protein>
<dbReference type="GO" id="GO:0030527">
    <property type="term" value="F:structural constituent of chromatin"/>
    <property type="evidence" value="ECO:0007669"/>
    <property type="project" value="InterPro"/>
</dbReference>
<dbReference type="GO" id="GO:0003690">
    <property type="term" value="F:double-stranded DNA binding"/>
    <property type="evidence" value="ECO:0007669"/>
    <property type="project" value="TreeGrafter"/>
</dbReference>
<evidence type="ECO:0000256" key="2">
    <source>
        <dbReference type="ARBA" id="ARBA00004123"/>
    </source>
</evidence>